<accession>A0AAW0V4T6</accession>
<proteinExistence type="predicted"/>
<dbReference type="EMBL" id="JARAKH010000002">
    <property type="protein sequence ID" value="KAK8406901.1"/>
    <property type="molecule type" value="Genomic_DNA"/>
</dbReference>
<evidence type="ECO:0000313" key="1">
    <source>
        <dbReference type="EMBL" id="KAK8406901.1"/>
    </source>
</evidence>
<dbReference type="AlphaFoldDB" id="A0AAW0V4T6"/>
<sequence length="92" mass="10059">MPGNRMGLEAAKAATRRMSVQVVAMKGLNCRHHLRHRGAGASTSTNPKPPVAFCVPGSFDCFLFFYLPALINEAAAGFFPRRLEMVETKPLP</sequence>
<name>A0AAW0V4T6_SCYPA</name>
<reference evidence="1 2" key="1">
    <citation type="submission" date="2023-03" db="EMBL/GenBank/DDBJ databases">
        <title>High-quality genome of Scylla paramamosain provides insights in environmental adaptation.</title>
        <authorList>
            <person name="Zhang L."/>
        </authorList>
    </citation>
    <scope>NUCLEOTIDE SEQUENCE [LARGE SCALE GENOMIC DNA]</scope>
    <source>
        <strain evidence="1">LZ_2023a</strain>
        <tissue evidence="1">Muscle</tissue>
    </source>
</reference>
<gene>
    <name evidence="1" type="ORF">O3P69_007456</name>
</gene>
<organism evidence="1 2">
    <name type="scientific">Scylla paramamosain</name>
    <name type="common">Mud crab</name>
    <dbReference type="NCBI Taxonomy" id="85552"/>
    <lineage>
        <taxon>Eukaryota</taxon>
        <taxon>Metazoa</taxon>
        <taxon>Ecdysozoa</taxon>
        <taxon>Arthropoda</taxon>
        <taxon>Crustacea</taxon>
        <taxon>Multicrustacea</taxon>
        <taxon>Malacostraca</taxon>
        <taxon>Eumalacostraca</taxon>
        <taxon>Eucarida</taxon>
        <taxon>Decapoda</taxon>
        <taxon>Pleocyemata</taxon>
        <taxon>Brachyura</taxon>
        <taxon>Eubrachyura</taxon>
        <taxon>Portunoidea</taxon>
        <taxon>Portunidae</taxon>
        <taxon>Portuninae</taxon>
        <taxon>Scylla</taxon>
    </lineage>
</organism>
<dbReference type="Proteomes" id="UP001487740">
    <property type="component" value="Unassembled WGS sequence"/>
</dbReference>
<keyword evidence="2" id="KW-1185">Reference proteome</keyword>
<evidence type="ECO:0000313" key="2">
    <source>
        <dbReference type="Proteomes" id="UP001487740"/>
    </source>
</evidence>
<protein>
    <submittedName>
        <fullName evidence="1">Uncharacterized protein</fullName>
    </submittedName>
</protein>
<comment type="caution">
    <text evidence="1">The sequence shown here is derived from an EMBL/GenBank/DDBJ whole genome shotgun (WGS) entry which is preliminary data.</text>
</comment>